<keyword evidence="3" id="KW-1185">Reference proteome</keyword>
<dbReference type="Proteomes" id="UP000291562">
    <property type="component" value="Chromosome"/>
</dbReference>
<sequence length="128" mass="14085">MQMKTTLSPMLSVRRGSQAIQFYEAAFGAEVVYRVDDDSGAVVAQLSASGAEFWVADESPEHGNFSPESLDGSTCRIVLVVEDPETVFKRAIAAGATEVWPVDHRHCWLIGRVVDPYGHHWEIGRPPS</sequence>
<name>A0A411HNG7_9GAMM</name>
<feature type="domain" description="VOC" evidence="1">
    <location>
        <begin position="5"/>
        <end position="126"/>
    </location>
</feature>
<dbReference type="SUPFAM" id="SSF54593">
    <property type="entry name" value="Glyoxalase/Bleomycin resistance protein/Dihydroxybiphenyl dioxygenase"/>
    <property type="match status" value="1"/>
</dbReference>
<evidence type="ECO:0000313" key="2">
    <source>
        <dbReference type="EMBL" id="QBB72029.1"/>
    </source>
</evidence>
<dbReference type="InterPro" id="IPR037523">
    <property type="entry name" value="VOC_core"/>
</dbReference>
<dbReference type="Pfam" id="PF18029">
    <property type="entry name" value="Glyoxalase_6"/>
    <property type="match status" value="1"/>
</dbReference>
<proteinExistence type="predicted"/>
<dbReference type="CDD" id="cd07246">
    <property type="entry name" value="VOC_like"/>
    <property type="match status" value="1"/>
</dbReference>
<evidence type="ECO:0000259" key="1">
    <source>
        <dbReference type="PROSITE" id="PS51819"/>
    </source>
</evidence>
<dbReference type="KEGG" id="xbc:ELE36_17585"/>
<dbReference type="EMBL" id="CP035704">
    <property type="protein sequence ID" value="QBB72029.1"/>
    <property type="molecule type" value="Genomic_DNA"/>
</dbReference>
<accession>A0A411HNG7</accession>
<dbReference type="PANTHER" id="PTHR34109">
    <property type="entry name" value="BNAUNNG04460D PROTEIN-RELATED"/>
    <property type="match status" value="1"/>
</dbReference>
<dbReference type="InterPro" id="IPR029068">
    <property type="entry name" value="Glyas_Bleomycin-R_OHBP_Dase"/>
</dbReference>
<evidence type="ECO:0000313" key="3">
    <source>
        <dbReference type="Proteomes" id="UP000291562"/>
    </source>
</evidence>
<dbReference type="Gene3D" id="3.10.180.10">
    <property type="entry name" value="2,3-Dihydroxybiphenyl 1,2-Dioxygenase, domain 1"/>
    <property type="match status" value="1"/>
</dbReference>
<dbReference type="InterPro" id="IPR041581">
    <property type="entry name" value="Glyoxalase_6"/>
</dbReference>
<organism evidence="2 3">
    <name type="scientific">Pseudolysobacter antarcticus</name>
    <dbReference type="NCBI Taxonomy" id="2511995"/>
    <lineage>
        <taxon>Bacteria</taxon>
        <taxon>Pseudomonadati</taxon>
        <taxon>Pseudomonadota</taxon>
        <taxon>Gammaproteobacteria</taxon>
        <taxon>Lysobacterales</taxon>
        <taxon>Rhodanobacteraceae</taxon>
        <taxon>Pseudolysobacter</taxon>
    </lineage>
</organism>
<reference evidence="2 3" key="1">
    <citation type="submission" date="2019-01" db="EMBL/GenBank/DDBJ databases">
        <title>Pseudolysobacter antarctica gen. nov., sp. nov., isolated from Fildes Peninsula, Antarctica.</title>
        <authorList>
            <person name="Wei Z."/>
            <person name="Peng F."/>
        </authorList>
    </citation>
    <scope>NUCLEOTIDE SEQUENCE [LARGE SCALE GENOMIC DNA]</scope>
    <source>
        <strain evidence="2 3">AQ6-296</strain>
    </source>
</reference>
<protein>
    <submittedName>
        <fullName evidence="2">VOC family protein</fullName>
    </submittedName>
</protein>
<dbReference type="PANTHER" id="PTHR34109:SF1">
    <property type="entry name" value="VOC DOMAIN-CONTAINING PROTEIN"/>
    <property type="match status" value="1"/>
</dbReference>
<gene>
    <name evidence="2" type="ORF">ELE36_17585</name>
</gene>
<dbReference type="OrthoDB" id="9795306at2"/>
<dbReference type="AlphaFoldDB" id="A0A411HNG7"/>
<dbReference type="PROSITE" id="PS51819">
    <property type="entry name" value="VOC"/>
    <property type="match status" value="1"/>
</dbReference>